<evidence type="ECO:0000313" key="3">
    <source>
        <dbReference type="Proteomes" id="UP000245768"/>
    </source>
</evidence>
<protein>
    <submittedName>
        <fullName evidence="2">Uncharacterized protein</fullName>
    </submittedName>
</protein>
<proteinExistence type="predicted"/>
<dbReference type="GeneID" id="37042112"/>
<feature type="region of interest" description="Disordered" evidence="1">
    <location>
        <begin position="35"/>
        <end position="59"/>
    </location>
</feature>
<name>A0A316YAZ3_9BASI</name>
<organism evidence="2 3">
    <name type="scientific">Acaromyces ingoldii</name>
    <dbReference type="NCBI Taxonomy" id="215250"/>
    <lineage>
        <taxon>Eukaryota</taxon>
        <taxon>Fungi</taxon>
        <taxon>Dikarya</taxon>
        <taxon>Basidiomycota</taxon>
        <taxon>Ustilaginomycotina</taxon>
        <taxon>Exobasidiomycetes</taxon>
        <taxon>Exobasidiales</taxon>
        <taxon>Cryptobasidiaceae</taxon>
        <taxon>Acaromyces</taxon>
    </lineage>
</organism>
<accession>A0A316YAZ3</accession>
<keyword evidence="3" id="KW-1185">Reference proteome</keyword>
<dbReference type="AlphaFoldDB" id="A0A316YAZ3"/>
<dbReference type="InParanoid" id="A0A316YAZ3"/>
<sequence length="212" mass="23506">MTQKLLIDKFLATFDPPATLEPVLQLAIKYDAKHKEVSKRGDGPPDNNRRPEQRPTRVYPGDRPHYYLCGVRPAPRPANYATVARASSAPLPPEGQAGRRHAGQCQVFQLWSHGSLCPRLQGVPISNNTRLNALWYQPTDNRVKNRMPVIEIELLGVKARALVDTGAGCGTWESAEPDKRFNALARLGGGTAVSFEAYLITFSDLADWFDVI</sequence>
<evidence type="ECO:0000313" key="2">
    <source>
        <dbReference type="EMBL" id="PWN86479.1"/>
    </source>
</evidence>
<reference evidence="2 3" key="1">
    <citation type="journal article" date="2018" name="Mol. Biol. Evol.">
        <title>Broad Genomic Sampling Reveals a Smut Pathogenic Ancestry of the Fungal Clade Ustilaginomycotina.</title>
        <authorList>
            <person name="Kijpornyongpan T."/>
            <person name="Mondo S.J."/>
            <person name="Barry K."/>
            <person name="Sandor L."/>
            <person name="Lee J."/>
            <person name="Lipzen A."/>
            <person name="Pangilinan J."/>
            <person name="LaButti K."/>
            <person name="Hainaut M."/>
            <person name="Henrissat B."/>
            <person name="Grigoriev I.V."/>
            <person name="Spatafora J.W."/>
            <person name="Aime M.C."/>
        </authorList>
    </citation>
    <scope>NUCLEOTIDE SEQUENCE [LARGE SCALE GENOMIC DNA]</scope>
    <source>
        <strain evidence="2 3">MCA 4198</strain>
    </source>
</reference>
<dbReference type="EMBL" id="KZ819646">
    <property type="protein sequence ID" value="PWN86479.1"/>
    <property type="molecule type" value="Genomic_DNA"/>
</dbReference>
<evidence type="ECO:0000256" key="1">
    <source>
        <dbReference type="SAM" id="MobiDB-lite"/>
    </source>
</evidence>
<gene>
    <name evidence="2" type="ORF">FA10DRAFT_263337</name>
</gene>
<dbReference type="RefSeq" id="XP_025373677.1">
    <property type="nucleotide sequence ID" value="XM_025520196.1"/>
</dbReference>
<dbReference type="Proteomes" id="UP000245768">
    <property type="component" value="Unassembled WGS sequence"/>
</dbReference>